<evidence type="ECO:0000313" key="1">
    <source>
        <dbReference type="EMBL" id="QIG41522.1"/>
    </source>
</evidence>
<evidence type="ECO:0000313" key="2">
    <source>
        <dbReference type="Proteomes" id="UP000502996"/>
    </source>
</evidence>
<dbReference type="Proteomes" id="UP000502996">
    <property type="component" value="Chromosome"/>
</dbReference>
<dbReference type="RefSeq" id="WP_165227942.1">
    <property type="nucleotide sequence ID" value="NZ_CP049257.1"/>
</dbReference>
<proteinExistence type="predicted"/>
<sequence length="177" mass="19254">MPLHTVDLGRAVAPAAGRQLRTVGGHLFSRWPTGLAPERRSDRRGYVISFGSDADTEPLRELVEACELAGRPTACVAAGDAAHQALGRATYRWEAAPALRTPSLEVARQSVAAATAVVDGVDPHLVVLQLEDGWRELSTFVDHLRETPQWDRSVVVALTDVERDLGLVARWLGVELF</sequence>
<keyword evidence="2" id="KW-1185">Reference proteome</keyword>
<gene>
    <name evidence="1" type="ORF">G5V58_00935</name>
</gene>
<name>A0A6G6W8H7_9ACTN</name>
<dbReference type="KEGG" id="nano:G5V58_00935"/>
<dbReference type="EMBL" id="CP049257">
    <property type="protein sequence ID" value="QIG41522.1"/>
    <property type="molecule type" value="Genomic_DNA"/>
</dbReference>
<reference evidence="1 2" key="1">
    <citation type="submission" date="2020-02" db="EMBL/GenBank/DDBJ databases">
        <title>Full genome sequence of Nocardioides sp. R-3366.</title>
        <authorList>
            <person name="Im W.-T."/>
        </authorList>
    </citation>
    <scope>NUCLEOTIDE SEQUENCE [LARGE SCALE GENOMIC DNA]</scope>
    <source>
        <strain evidence="1 2">R-3366</strain>
    </source>
</reference>
<dbReference type="AlphaFoldDB" id="A0A6G6W8H7"/>
<accession>A0A6G6W8H7</accession>
<protein>
    <submittedName>
        <fullName evidence="1">Uncharacterized protein</fullName>
    </submittedName>
</protein>
<organism evidence="1 2">
    <name type="scientific">Nocardioides anomalus</name>
    <dbReference type="NCBI Taxonomy" id="2712223"/>
    <lineage>
        <taxon>Bacteria</taxon>
        <taxon>Bacillati</taxon>
        <taxon>Actinomycetota</taxon>
        <taxon>Actinomycetes</taxon>
        <taxon>Propionibacteriales</taxon>
        <taxon>Nocardioidaceae</taxon>
        <taxon>Nocardioides</taxon>
    </lineage>
</organism>